<comment type="similarity">
    <text evidence="1">Belongs to the ROK (NagC/XylR) family.</text>
</comment>
<dbReference type="InterPro" id="IPR043129">
    <property type="entry name" value="ATPase_NBD"/>
</dbReference>
<evidence type="ECO:0000313" key="2">
    <source>
        <dbReference type="EMBL" id="RDF03840.1"/>
    </source>
</evidence>
<dbReference type="PANTHER" id="PTHR18964:SF149">
    <property type="entry name" value="BIFUNCTIONAL UDP-N-ACETYLGLUCOSAMINE 2-EPIMERASE_N-ACETYLMANNOSAMINE KINASE"/>
    <property type="match status" value="1"/>
</dbReference>
<dbReference type="GO" id="GO:0003677">
    <property type="term" value="F:DNA binding"/>
    <property type="evidence" value="ECO:0007669"/>
    <property type="project" value="TreeGrafter"/>
</dbReference>
<reference evidence="2 3" key="1">
    <citation type="submission" date="2018-05" db="EMBL/GenBank/DDBJ databases">
        <title>Draft Genome Sequences for a Diverse set of 7 Haemophilus Species.</title>
        <authorList>
            <person name="Nichols M."/>
            <person name="Topaz N."/>
            <person name="Wang X."/>
            <person name="Wang X."/>
            <person name="Boxrud D."/>
        </authorList>
    </citation>
    <scope>NUCLEOTIDE SEQUENCE [LARGE SCALE GENOMIC DNA]</scope>
    <source>
        <strain evidence="2 3">C2010039593</strain>
    </source>
</reference>
<proteinExistence type="inferred from homology"/>
<protein>
    <submittedName>
        <fullName evidence="2">ROK family protein</fullName>
    </submittedName>
</protein>
<organism evidence="2 3">
    <name type="scientific">Haemophilus parahaemolyticus</name>
    <dbReference type="NCBI Taxonomy" id="735"/>
    <lineage>
        <taxon>Bacteria</taxon>
        <taxon>Pseudomonadati</taxon>
        <taxon>Pseudomonadota</taxon>
        <taxon>Gammaproteobacteria</taxon>
        <taxon>Pasteurellales</taxon>
        <taxon>Pasteurellaceae</taxon>
        <taxon>Haemophilus</taxon>
    </lineage>
</organism>
<evidence type="ECO:0000256" key="1">
    <source>
        <dbReference type="ARBA" id="ARBA00006479"/>
    </source>
</evidence>
<dbReference type="InterPro" id="IPR000600">
    <property type="entry name" value="ROK"/>
</dbReference>
<dbReference type="Proteomes" id="UP000253999">
    <property type="component" value="Unassembled WGS sequence"/>
</dbReference>
<comment type="caution">
    <text evidence="2">The sequence shown here is derived from an EMBL/GenBank/DDBJ whole genome shotgun (WGS) entry which is preliminary data.</text>
</comment>
<dbReference type="Gene3D" id="3.30.420.40">
    <property type="match status" value="2"/>
</dbReference>
<dbReference type="PANTHER" id="PTHR18964">
    <property type="entry name" value="ROK (REPRESSOR, ORF, KINASE) FAMILY"/>
    <property type="match status" value="1"/>
</dbReference>
<dbReference type="InterPro" id="IPR036390">
    <property type="entry name" value="WH_DNA-bd_sf"/>
</dbReference>
<dbReference type="SUPFAM" id="SSF53067">
    <property type="entry name" value="Actin-like ATPase domain"/>
    <property type="match status" value="1"/>
</dbReference>
<accession>A0A369ZH18</accession>
<dbReference type="AlphaFoldDB" id="A0A369ZH18"/>
<name>A0A369ZH18_HAEPH</name>
<dbReference type="SUPFAM" id="SSF46785">
    <property type="entry name" value="Winged helix' DNA-binding domain"/>
    <property type="match status" value="1"/>
</dbReference>
<dbReference type="InterPro" id="IPR036388">
    <property type="entry name" value="WH-like_DNA-bd_sf"/>
</dbReference>
<sequence length="400" mass="45546">MITSNKIQNIGNIYRLTEQFELISRTDLAKLSGLAPASITNITKQLIDKQFILERSVQDCNSRGRPAVGLSVSTFFWKQLCLTIFADHLTISLCKLDGSVIHRQDYTFSLSDYPNLDEIIAENLQNFRQNQPLNDAQILALSIAVVGHINAEKNAIVQLGQHFLKCRIVEKLQAIYSQPILLNEHFHLWLLAESTLGSLIGDDNVIFLQVDDAIRLSILLRGALLHEQNMNVDHMLMPRFSTLSDEIYPELDSIERYQLNNQASLQALIQLIDKHLPKNFEMDDEHLKEAKISHFCEQVEAKNPTALAILEHISSNLAYMLMNLVNIFSTEKILFDSPLLRIKAPLFEQITQKLNEKMLNRDLNMQLVTSHFDKNSTLIPCAMIKQGIYEGSLIKNIIPD</sequence>
<dbReference type="RefSeq" id="WP_111313088.1">
    <property type="nucleotide sequence ID" value="NZ_JAWFOS010000004.1"/>
</dbReference>
<dbReference type="Gene3D" id="1.10.10.10">
    <property type="entry name" value="Winged helix-like DNA-binding domain superfamily/Winged helix DNA-binding domain"/>
    <property type="match status" value="1"/>
</dbReference>
<dbReference type="EMBL" id="QEQD01000006">
    <property type="protein sequence ID" value="RDF03840.1"/>
    <property type="molecule type" value="Genomic_DNA"/>
</dbReference>
<evidence type="ECO:0000313" key="3">
    <source>
        <dbReference type="Proteomes" id="UP000253999"/>
    </source>
</evidence>
<dbReference type="STRING" id="735.B0185_02165"/>
<dbReference type="Pfam" id="PF00480">
    <property type="entry name" value="ROK"/>
    <property type="match status" value="1"/>
</dbReference>
<gene>
    <name evidence="2" type="ORF">DPV98_06270</name>
</gene>
<dbReference type="GO" id="GO:0006351">
    <property type="term" value="P:DNA-templated transcription"/>
    <property type="evidence" value="ECO:0007669"/>
    <property type="project" value="TreeGrafter"/>
</dbReference>